<dbReference type="InParanoid" id="H1XUH9"/>
<feature type="binding site" evidence="7">
    <location>
        <position position="346"/>
    </location>
    <ligand>
        <name>Mg(2+)</name>
        <dbReference type="ChEBI" id="CHEBI:18420"/>
        <label>1</label>
    </ligand>
</feature>
<dbReference type="InterPro" id="IPR014746">
    <property type="entry name" value="Gln_synth/guanido_kin_cat_dom"/>
</dbReference>
<keyword evidence="3 6" id="KW-0547">Nucleotide-binding</keyword>
<dbReference type="eggNOG" id="COG0174">
    <property type="taxonomic scope" value="Bacteria"/>
</dbReference>
<dbReference type="GO" id="GO:0016020">
    <property type="term" value="C:membrane"/>
    <property type="evidence" value="ECO:0007669"/>
    <property type="project" value="TreeGrafter"/>
</dbReference>
<evidence type="ECO:0000256" key="4">
    <source>
        <dbReference type="ARBA" id="ARBA00022840"/>
    </source>
</evidence>
<evidence type="ECO:0000256" key="5">
    <source>
        <dbReference type="PIRSR" id="PIRSR604809-1"/>
    </source>
</evidence>
<keyword evidence="7" id="KW-0460">Magnesium</keyword>
<feature type="binding site" evidence="6">
    <location>
        <position position="327"/>
    </location>
    <ligand>
        <name>ATP</name>
        <dbReference type="ChEBI" id="CHEBI:30616"/>
    </ligand>
</feature>
<dbReference type="Proteomes" id="UP000183868">
    <property type="component" value="Chromosome"/>
</dbReference>
<keyword evidence="15" id="KW-1185">Reference proteome</keyword>
<dbReference type="SMART" id="SM01230">
    <property type="entry name" value="Gln-synt_C"/>
    <property type="match status" value="1"/>
</dbReference>
<dbReference type="Pfam" id="PF03951">
    <property type="entry name" value="Gln-synt_N"/>
    <property type="match status" value="1"/>
</dbReference>
<dbReference type="GO" id="GO:0019740">
    <property type="term" value="P:nitrogen utilization"/>
    <property type="evidence" value="ECO:0007669"/>
    <property type="project" value="TreeGrafter"/>
</dbReference>
<proteinExistence type="inferred from homology"/>
<dbReference type="SUPFAM" id="SSF54368">
    <property type="entry name" value="Glutamine synthetase, N-terminal domain"/>
    <property type="match status" value="1"/>
</dbReference>
<evidence type="ECO:0000256" key="8">
    <source>
        <dbReference type="PIRSR" id="PIRSR604809-50"/>
    </source>
</evidence>
<dbReference type="AlphaFoldDB" id="H1XUH9"/>
<feature type="domain" description="GS beta-grasp" evidence="11">
    <location>
        <begin position="14"/>
        <end position="98"/>
    </location>
</feature>
<sequence length="457" mass="52522">MYDAKKIQEILKDHRVEFIDLKVCDLQGRLHHLTLPYSEKVLDKLMTEGVGFDGSSYGFRRVENSDMIMKPDLDTCMFDPFREAPTISCFTKVFNTDDQNTPYQYDLRNMAVRAEQLLQKYGIGSKSQWGPEFEFYILNSVDFKVNAHESYIKIESEEQFGFNGYHIANPFDLYDDFRDEATRLLIKCGIPVKYHHHEVGNLGQQEIEIFFNDLLKSADIIVLTKYILHNLAAQKDLRLTFMPKPIYKQAGSGMHLHHFLVDAEMKNVFYQKGGYANLNQNALYYIGGVLKHAAALCAFTNPTTNSYKRLVPGVEAPTAINFGQANRASCVRIPRYVKNPQEARFEYRPPDATANPYLALTAILMAGIDGIINKIDPVKEGFGPYEADDFDPKILMRYLPFSLNAALDALKNDYQFLLRDGIFDIGLIEHWIDIKSREFNEVSNWPSPVEFQLYFDL</sequence>
<dbReference type="NCBIfam" id="TIGR00653">
    <property type="entry name" value="GlnA"/>
    <property type="match status" value="1"/>
</dbReference>
<dbReference type="PROSITE" id="PS51987">
    <property type="entry name" value="GS_CATALYTIC"/>
    <property type="match status" value="1"/>
</dbReference>
<name>H1XUH9_CALAY</name>
<evidence type="ECO:0000256" key="6">
    <source>
        <dbReference type="PIRSR" id="PIRSR604809-2"/>
    </source>
</evidence>
<dbReference type="FunCoup" id="H1XUH9">
    <property type="interactions" value="526"/>
</dbReference>
<reference evidence="14 15" key="1">
    <citation type="submission" date="2011-09" db="EMBL/GenBank/DDBJ databases">
        <title>The permanent draft genome of Caldithrix abyssi DSM 13497.</title>
        <authorList>
            <consortium name="US DOE Joint Genome Institute (JGI-PGF)"/>
            <person name="Lucas S."/>
            <person name="Han J."/>
            <person name="Lapidus A."/>
            <person name="Bruce D."/>
            <person name="Goodwin L."/>
            <person name="Pitluck S."/>
            <person name="Peters L."/>
            <person name="Kyrpides N."/>
            <person name="Mavromatis K."/>
            <person name="Ivanova N."/>
            <person name="Mikhailova N."/>
            <person name="Chertkov O."/>
            <person name="Detter J.C."/>
            <person name="Tapia R."/>
            <person name="Han C."/>
            <person name="Land M."/>
            <person name="Hauser L."/>
            <person name="Markowitz V."/>
            <person name="Cheng J.-F."/>
            <person name="Hugenholtz P."/>
            <person name="Woyke T."/>
            <person name="Wu D."/>
            <person name="Spring S."/>
            <person name="Brambilla E."/>
            <person name="Klenk H.-P."/>
            <person name="Eisen J.A."/>
        </authorList>
    </citation>
    <scope>NUCLEOTIDE SEQUENCE [LARGE SCALE GENOMIC DNA]</scope>
    <source>
        <strain evidence="14 15">DSM 13497</strain>
    </source>
</reference>
<dbReference type="InterPro" id="IPR008146">
    <property type="entry name" value="Gln_synth_cat_dom"/>
</dbReference>
<dbReference type="RefSeq" id="WP_006930158.1">
    <property type="nucleotide sequence ID" value="NZ_CM001402.1"/>
</dbReference>
<dbReference type="InterPro" id="IPR008147">
    <property type="entry name" value="Gln_synt_N"/>
</dbReference>
<dbReference type="InterPro" id="IPR027302">
    <property type="entry name" value="Gln_synth_N_conserv_site"/>
</dbReference>
<evidence type="ECO:0000256" key="2">
    <source>
        <dbReference type="ARBA" id="ARBA00022598"/>
    </source>
</evidence>
<reference evidence="13 16" key="2">
    <citation type="submission" date="2016-11" db="EMBL/GenBank/DDBJ databases">
        <title>Genomic analysis of Caldithrix abyssi and proposal of a novel bacterial phylum Caldithrichaeota.</title>
        <authorList>
            <person name="Kublanov I."/>
            <person name="Sigalova O."/>
            <person name="Gavrilov S."/>
            <person name="Lebedinsky A."/>
            <person name="Ivanova N."/>
            <person name="Daum C."/>
            <person name="Reddy T."/>
            <person name="Klenk H.P."/>
            <person name="Goker M."/>
            <person name="Reva O."/>
            <person name="Miroshnichenko M."/>
            <person name="Kyprides N."/>
            <person name="Woyke T."/>
            <person name="Gelfand M."/>
        </authorList>
    </citation>
    <scope>NUCLEOTIDE SEQUENCE [LARGE SCALE GENOMIC DNA]</scope>
    <source>
        <strain evidence="13 16">LF13</strain>
    </source>
</reference>
<gene>
    <name evidence="13" type="ORF">Cabys_2082</name>
    <name evidence="14" type="ORF">Calab_3199</name>
</gene>
<feature type="binding site" evidence="5">
    <location>
        <position position="309"/>
    </location>
    <ligand>
        <name>L-glutamate</name>
        <dbReference type="ChEBI" id="CHEBI:29985"/>
    </ligand>
</feature>
<dbReference type="Gene3D" id="3.10.20.70">
    <property type="entry name" value="Glutamine synthetase, N-terminal domain"/>
    <property type="match status" value="1"/>
</dbReference>
<dbReference type="HOGENOM" id="CLU_017290_1_2_0"/>
<dbReference type="PROSITE" id="PS51986">
    <property type="entry name" value="GS_BETA_GRASP"/>
    <property type="match status" value="1"/>
</dbReference>
<evidence type="ECO:0000313" key="14">
    <source>
        <dbReference type="EMBL" id="EHO42805.1"/>
    </source>
</evidence>
<accession>H1XUH9</accession>
<dbReference type="EMBL" id="CM001402">
    <property type="protein sequence ID" value="EHO42805.1"/>
    <property type="molecule type" value="Genomic_DNA"/>
</dbReference>
<dbReference type="GO" id="GO:0005737">
    <property type="term" value="C:cytoplasm"/>
    <property type="evidence" value="ECO:0007669"/>
    <property type="project" value="TreeGrafter"/>
</dbReference>
<evidence type="ECO:0000256" key="7">
    <source>
        <dbReference type="PIRSR" id="PIRSR604809-3"/>
    </source>
</evidence>
<feature type="binding site" evidence="7">
    <location>
        <position position="255"/>
    </location>
    <ligand>
        <name>Mg(2+)</name>
        <dbReference type="ChEBI" id="CHEBI:18420"/>
        <label>1</label>
    </ligand>
</feature>
<feature type="binding site" evidence="7">
    <location>
        <position position="206"/>
    </location>
    <ligand>
        <name>Mg(2+)</name>
        <dbReference type="ChEBI" id="CHEBI:18420"/>
        <label>1</label>
    </ligand>
</feature>
<organism evidence="14 15">
    <name type="scientific">Caldithrix abyssi DSM 13497</name>
    <dbReference type="NCBI Taxonomy" id="880073"/>
    <lineage>
        <taxon>Bacteria</taxon>
        <taxon>Pseudomonadati</taxon>
        <taxon>Calditrichota</taxon>
        <taxon>Calditrichia</taxon>
        <taxon>Calditrichales</taxon>
        <taxon>Calditrichaceae</taxon>
        <taxon>Caldithrix</taxon>
    </lineage>
</organism>
<feature type="binding site" evidence="7">
    <location>
        <position position="134"/>
    </location>
    <ligand>
        <name>Mg(2+)</name>
        <dbReference type="ChEBI" id="CHEBI:18420"/>
        <label>1</label>
    </ligand>
</feature>
<dbReference type="GO" id="GO:0005524">
    <property type="term" value="F:ATP binding"/>
    <property type="evidence" value="ECO:0007669"/>
    <property type="project" value="UniProtKB-KW"/>
</dbReference>
<evidence type="ECO:0000256" key="3">
    <source>
        <dbReference type="ARBA" id="ARBA00022741"/>
    </source>
</evidence>
<evidence type="ECO:0000256" key="10">
    <source>
        <dbReference type="RuleBase" id="RU000384"/>
    </source>
</evidence>
<dbReference type="GO" id="GO:0046872">
    <property type="term" value="F:metal ion binding"/>
    <property type="evidence" value="ECO:0007669"/>
    <property type="project" value="UniProtKB-KW"/>
</dbReference>
<dbReference type="OrthoDB" id="9807095at2"/>
<protein>
    <submittedName>
        <fullName evidence="13 14">Glutamine synthetase</fullName>
    </submittedName>
</protein>
<dbReference type="InterPro" id="IPR004809">
    <property type="entry name" value="Gln_synth_I"/>
</dbReference>
<evidence type="ECO:0000256" key="9">
    <source>
        <dbReference type="PROSITE-ProRule" id="PRU01330"/>
    </source>
</evidence>
<evidence type="ECO:0000259" key="12">
    <source>
        <dbReference type="PROSITE" id="PS51987"/>
    </source>
</evidence>
<evidence type="ECO:0000256" key="1">
    <source>
        <dbReference type="ARBA" id="ARBA00009897"/>
    </source>
</evidence>
<dbReference type="PANTHER" id="PTHR43407">
    <property type="entry name" value="GLUTAMINE SYNTHETASE"/>
    <property type="match status" value="1"/>
</dbReference>
<evidence type="ECO:0000313" key="15">
    <source>
        <dbReference type="Proteomes" id="UP000004671"/>
    </source>
</evidence>
<dbReference type="GO" id="GO:0004356">
    <property type="term" value="F:glutamine synthetase activity"/>
    <property type="evidence" value="ECO:0007669"/>
    <property type="project" value="InterPro"/>
</dbReference>
<keyword evidence="7" id="KW-0479">Metal-binding</keyword>
<comment type="similarity">
    <text evidence="1 9 10">Belongs to the glutamine synthetase family.</text>
</comment>
<feature type="binding site" evidence="7">
    <location>
        <position position="132"/>
    </location>
    <ligand>
        <name>Mg(2+)</name>
        <dbReference type="ChEBI" id="CHEBI:18420"/>
        <label>1</label>
    </ligand>
</feature>
<dbReference type="InterPro" id="IPR036651">
    <property type="entry name" value="Gln_synt_N_sf"/>
</dbReference>
<dbReference type="KEGG" id="caby:Cabys_2082"/>
<keyword evidence="2" id="KW-0436">Ligase</keyword>
<comment type="cofactor">
    <cofactor evidence="7">
        <name>Mg(2+)</name>
        <dbReference type="ChEBI" id="CHEBI:18420"/>
    </cofactor>
    <text evidence="7">Binds 2 Mg(2+) ions per subunit.</text>
</comment>
<dbReference type="Proteomes" id="UP000004671">
    <property type="component" value="Chromosome"/>
</dbReference>
<dbReference type="SUPFAM" id="SSF55931">
    <property type="entry name" value="Glutamine synthetase/guanido kinase"/>
    <property type="match status" value="1"/>
</dbReference>
<dbReference type="EMBL" id="CP018099">
    <property type="protein sequence ID" value="APF18831.1"/>
    <property type="molecule type" value="Genomic_DNA"/>
</dbReference>
<feature type="modified residue" description="O-AMP-tyrosine" evidence="8">
    <location>
        <position position="385"/>
    </location>
</feature>
<evidence type="ECO:0000313" key="13">
    <source>
        <dbReference type="EMBL" id="APF18831.1"/>
    </source>
</evidence>
<feature type="domain" description="GS catalytic" evidence="12">
    <location>
        <begin position="107"/>
        <end position="457"/>
    </location>
</feature>
<dbReference type="Gene3D" id="3.30.590.10">
    <property type="entry name" value="Glutamine synthetase/guanido kinase, catalytic domain"/>
    <property type="match status" value="1"/>
</dbReference>
<keyword evidence="4 6" id="KW-0067">ATP-binding</keyword>
<dbReference type="GO" id="GO:0006542">
    <property type="term" value="P:glutamine biosynthetic process"/>
    <property type="evidence" value="ECO:0007669"/>
    <property type="project" value="InterPro"/>
</dbReference>
<dbReference type="PROSITE" id="PS00180">
    <property type="entry name" value="GLNA_1"/>
    <property type="match status" value="1"/>
</dbReference>
<feature type="binding site" evidence="7">
    <location>
        <position position="198"/>
    </location>
    <ligand>
        <name>Mg(2+)</name>
        <dbReference type="ChEBI" id="CHEBI:18420"/>
        <label>1</label>
    </ligand>
</feature>
<dbReference type="STRING" id="880073.Cabys_2082"/>
<keyword evidence="8" id="KW-0597">Phosphoprotein</keyword>
<evidence type="ECO:0000259" key="11">
    <source>
        <dbReference type="PROSITE" id="PS51986"/>
    </source>
</evidence>
<dbReference type="PANTHER" id="PTHR43407:SF1">
    <property type="entry name" value="LENGSIN"/>
    <property type="match status" value="1"/>
</dbReference>
<feature type="binding site" evidence="5">
    <location>
        <position position="348"/>
    </location>
    <ligand>
        <name>L-glutamate</name>
        <dbReference type="ChEBI" id="CHEBI:29985"/>
    </ligand>
</feature>
<dbReference type="Pfam" id="PF00120">
    <property type="entry name" value="Gln-synt_C"/>
    <property type="match status" value="1"/>
</dbReference>
<evidence type="ECO:0000313" key="16">
    <source>
        <dbReference type="Proteomes" id="UP000183868"/>
    </source>
</evidence>
<dbReference type="PaxDb" id="880073-Calab_3199"/>
<feature type="binding site" evidence="5">
    <location>
        <position position="327"/>
    </location>
    <ligand>
        <name>L-glutamate</name>
        <dbReference type="ChEBI" id="CHEBI:29985"/>
    </ligand>
</feature>
<feature type="binding site" evidence="5">
    <location>
        <position position="315"/>
    </location>
    <ligand>
        <name>L-glutamate</name>
        <dbReference type="ChEBI" id="CHEBI:29985"/>
    </ligand>
</feature>